<dbReference type="Pfam" id="PF02594">
    <property type="entry name" value="DUF167"/>
    <property type="match status" value="1"/>
</dbReference>
<protein>
    <submittedName>
        <fullName evidence="3">Uncharacterized protein</fullName>
    </submittedName>
</protein>
<dbReference type="NCBIfam" id="TIGR00251">
    <property type="entry name" value="DUF167 family protein"/>
    <property type="match status" value="1"/>
</dbReference>
<name>A0A819D3T0_9BILA</name>
<dbReference type="SMART" id="SM01152">
    <property type="entry name" value="DUF167"/>
    <property type="match status" value="1"/>
</dbReference>
<evidence type="ECO:0000256" key="2">
    <source>
        <dbReference type="SAM" id="MobiDB-lite"/>
    </source>
</evidence>
<evidence type="ECO:0000313" key="3">
    <source>
        <dbReference type="EMBL" id="CAF3828235.1"/>
    </source>
</evidence>
<gene>
    <name evidence="3" type="ORF">UXM345_LOCUS6429</name>
</gene>
<feature type="compositionally biased region" description="Low complexity" evidence="2">
    <location>
        <begin position="430"/>
        <end position="443"/>
    </location>
</feature>
<dbReference type="PANTHER" id="PTHR13420">
    <property type="entry name" value="UPF0235 PROTEIN C15ORF40"/>
    <property type="match status" value="1"/>
</dbReference>
<comment type="similarity">
    <text evidence="1">Belongs to the UPF0235 family.</text>
</comment>
<accession>A0A819D3T0</accession>
<evidence type="ECO:0000256" key="1">
    <source>
        <dbReference type="ARBA" id="ARBA00010364"/>
    </source>
</evidence>
<dbReference type="HAMAP" id="MF_00634">
    <property type="entry name" value="UPF0235"/>
    <property type="match status" value="1"/>
</dbReference>
<feature type="compositionally biased region" description="Basic residues" evidence="2">
    <location>
        <begin position="416"/>
        <end position="429"/>
    </location>
</feature>
<dbReference type="InterPro" id="IPR003746">
    <property type="entry name" value="DUF167"/>
</dbReference>
<proteinExistence type="inferred from homology"/>
<dbReference type="SUPFAM" id="SSF69786">
    <property type="entry name" value="YggU-like"/>
    <property type="match status" value="1"/>
</dbReference>
<dbReference type="PANTHER" id="PTHR13420:SF7">
    <property type="entry name" value="UPF0235 PROTEIN C15ORF40"/>
    <property type="match status" value="1"/>
</dbReference>
<dbReference type="Proteomes" id="UP000663842">
    <property type="component" value="Unassembled WGS sequence"/>
</dbReference>
<reference evidence="3" key="1">
    <citation type="submission" date="2021-02" db="EMBL/GenBank/DDBJ databases">
        <authorList>
            <person name="Nowell W R."/>
        </authorList>
    </citation>
    <scope>NUCLEOTIDE SEQUENCE</scope>
</reference>
<feature type="region of interest" description="Disordered" evidence="2">
    <location>
        <begin position="411"/>
        <end position="443"/>
    </location>
</feature>
<dbReference type="GO" id="GO:0005737">
    <property type="term" value="C:cytoplasm"/>
    <property type="evidence" value="ECO:0007669"/>
    <property type="project" value="TreeGrafter"/>
</dbReference>
<feature type="compositionally biased region" description="Polar residues" evidence="2">
    <location>
        <begin position="209"/>
        <end position="231"/>
    </location>
</feature>
<evidence type="ECO:0000313" key="4">
    <source>
        <dbReference type="Proteomes" id="UP000663842"/>
    </source>
</evidence>
<comment type="caution">
    <text evidence="3">The sequence shown here is derived from an EMBL/GenBank/DDBJ whole genome shotgun (WGS) entry which is preliminary data.</text>
</comment>
<dbReference type="InterPro" id="IPR036591">
    <property type="entry name" value="YggU-like_sf"/>
</dbReference>
<feature type="region of interest" description="Disordered" evidence="2">
    <location>
        <begin position="208"/>
        <end position="232"/>
    </location>
</feature>
<dbReference type="Gene3D" id="3.30.1200.10">
    <property type="entry name" value="YggU-like"/>
    <property type="match status" value="1"/>
</dbReference>
<organism evidence="3 4">
    <name type="scientific">Rotaria magnacalcarata</name>
    <dbReference type="NCBI Taxonomy" id="392030"/>
    <lineage>
        <taxon>Eukaryota</taxon>
        <taxon>Metazoa</taxon>
        <taxon>Spiralia</taxon>
        <taxon>Gnathifera</taxon>
        <taxon>Rotifera</taxon>
        <taxon>Eurotatoria</taxon>
        <taxon>Bdelloidea</taxon>
        <taxon>Philodinida</taxon>
        <taxon>Philodinidae</taxon>
        <taxon>Rotaria</taxon>
    </lineage>
</organism>
<feature type="region of interest" description="Disordered" evidence="2">
    <location>
        <begin position="341"/>
        <end position="363"/>
    </location>
</feature>
<feature type="region of interest" description="Disordered" evidence="2">
    <location>
        <begin position="268"/>
        <end position="287"/>
    </location>
</feature>
<sequence length="590" mass="67545">MACSKAEDLINQLIEATLKLLDFGLNIIDALRVQKLLAVRNQKIGLISDDACLPECSLRFSLNFDLMMFNKLLRNACLRARATLNELRVCRLRYPNAPLVLEPKTKAKFQKLKKKIQDFDDAVRSDKMLARRDLRDFREISIIFSQLEHDLKLLICSLECASTMKDTILFAAPITDVMTVLSIVLSRLEQLAQKAEIDEKIAAAEQRKVNNNQITKSNSATPHRKQTSTPIITKHRTNDILLNGKNTNRTSKQRRQDVTTMIAAATQHNKRSNYDKNSVQSDTPQVTPLDKSYKESYEILLKFINLLQNNLYFVSNSIETNSNENDSTLLRPIYRHYAPVKSNRSRQAKQIVSPPKENIPDQSLSNHHRKIKQFHHEFIQRWTNDARNIYAQSHLIHSPSTYSYQMTNVDLEKTNRSRPKLTSVRRHRSLSSSSHFNNSYTSSSSLLNELHNHKTKTKSFNSLSSTLNKQLNNKHKNTSSNNSALMSKKTIVNKTANLLLNIHVRPNAKTTAIREINSNNEIRMDIAADAQDGKANHELISYIKSILKIPSNQLEIIHGHKQRDKVLSISIADDNQSDLIERLRSEIQLK</sequence>
<dbReference type="EMBL" id="CAJOBF010000510">
    <property type="protein sequence ID" value="CAF3828235.1"/>
    <property type="molecule type" value="Genomic_DNA"/>
</dbReference>
<feature type="compositionally biased region" description="Polar residues" evidence="2">
    <location>
        <begin position="275"/>
        <end position="286"/>
    </location>
</feature>
<dbReference type="AlphaFoldDB" id="A0A819D3T0"/>